<keyword evidence="4" id="KW-0472">Membrane</keyword>
<name>A0AAN6S0C4_9PEZI</name>
<organism evidence="7 8">
    <name type="scientific">Diplogelasinospora grovesii</name>
    <dbReference type="NCBI Taxonomy" id="303347"/>
    <lineage>
        <taxon>Eukaryota</taxon>
        <taxon>Fungi</taxon>
        <taxon>Dikarya</taxon>
        <taxon>Ascomycota</taxon>
        <taxon>Pezizomycotina</taxon>
        <taxon>Sordariomycetes</taxon>
        <taxon>Sordariomycetidae</taxon>
        <taxon>Sordariales</taxon>
        <taxon>Diplogelasinosporaceae</taxon>
        <taxon>Diplogelasinospora</taxon>
    </lineage>
</organism>
<feature type="binding site" evidence="5">
    <location>
        <position position="142"/>
    </location>
    <ligand>
        <name>Zn(2+)</name>
        <dbReference type="ChEBI" id="CHEBI:29105"/>
    </ligand>
</feature>
<sequence length="172" mass="19218">MERTENVPFSPISPTESEGARRRIQKQDASVALLADNHTDQAVLKAKATVQLLRDEIEPWQQQGHRDAIVFGCLCVIDIQSPVVHGMIRYGYDVAEREAGITVDLGHAWLQQRGCISISFQGPEMWFPGRFDIFGSSHQIMHSSIVIAAVMYTFAALGEFDYLHAAGHEVCY</sequence>
<evidence type="ECO:0000313" key="8">
    <source>
        <dbReference type="Proteomes" id="UP001303473"/>
    </source>
</evidence>
<keyword evidence="8" id="KW-1185">Reference proteome</keyword>
<comment type="subcellular location">
    <subcellularLocation>
        <location evidence="1">Membrane</location>
        <topology evidence="1">Multi-pass membrane protein</topology>
    </subcellularLocation>
</comment>
<evidence type="ECO:0000256" key="1">
    <source>
        <dbReference type="ARBA" id="ARBA00004141"/>
    </source>
</evidence>
<dbReference type="Proteomes" id="UP001303473">
    <property type="component" value="Unassembled WGS sequence"/>
</dbReference>
<evidence type="ECO:0000256" key="5">
    <source>
        <dbReference type="PIRSR" id="PIRSR604254-1"/>
    </source>
</evidence>
<dbReference type="GO" id="GO:0016020">
    <property type="term" value="C:membrane"/>
    <property type="evidence" value="ECO:0007669"/>
    <property type="project" value="UniProtKB-SubCell"/>
</dbReference>
<feature type="region of interest" description="Disordered" evidence="6">
    <location>
        <begin position="1"/>
        <end position="21"/>
    </location>
</feature>
<keyword evidence="5" id="KW-0479">Metal-binding</keyword>
<reference evidence="8" key="1">
    <citation type="journal article" date="2023" name="Mol. Phylogenet. Evol.">
        <title>Genome-scale phylogeny and comparative genomics of the fungal order Sordariales.</title>
        <authorList>
            <person name="Hensen N."/>
            <person name="Bonometti L."/>
            <person name="Westerberg I."/>
            <person name="Brannstrom I.O."/>
            <person name="Guillou S."/>
            <person name="Cros-Aarteil S."/>
            <person name="Calhoun S."/>
            <person name="Haridas S."/>
            <person name="Kuo A."/>
            <person name="Mondo S."/>
            <person name="Pangilinan J."/>
            <person name="Riley R."/>
            <person name="LaButti K."/>
            <person name="Andreopoulos B."/>
            <person name="Lipzen A."/>
            <person name="Chen C."/>
            <person name="Yan M."/>
            <person name="Daum C."/>
            <person name="Ng V."/>
            <person name="Clum A."/>
            <person name="Steindorff A."/>
            <person name="Ohm R.A."/>
            <person name="Martin F."/>
            <person name="Silar P."/>
            <person name="Natvig D.O."/>
            <person name="Lalanne C."/>
            <person name="Gautier V."/>
            <person name="Ament-Velasquez S.L."/>
            <person name="Kruys A."/>
            <person name="Hutchinson M.I."/>
            <person name="Powell A.J."/>
            <person name="Barry K."/>
            <person name="Miller A.N."/>
            <person name="Grigoriev I.V."/>
            <person name="Debuchy R."/>
            <person name="Gladieux P."/>
            <person name="Hiltunen Thoren M."/>
            <person name="Johannesson H."/>
        </authorList>
    </citation>
    <scope>NUCLEOTIDE SEQUENCE [LARGE SCALE GENOMIC DNA]</scope>
    <source>
        <strain evidence="8">CBS 340.73</strain>
    </source>
</reference>
<dbReference type="Pfam" id="PF03006">
    <property type="entry name" value="HlyIII"/>
    <property type="match status" value="1"/>
</dbReference>
<keyword evidence="5" id="KW-0862">Zinc</keyword>
<gene>
    <name evidence="7" type="ORF">QBC46DRAFT_346940</name>
</gene>
<dbReference type="InterPro" id="IPR004254">
    <property type="entry name" value="AdipoR/HlyIII-related"/>
</dbReference>
<evidence type="ECO:0000256" key="2">
    <source>
        <dbReference type="ARBA" id="ARBA00022692"/>
    </source>
</evidence>
<dbReference type="GO" id="GO:0046872">
    <property type="term" value="F:metal ion binding"/>
    <property type="evidence" value="ECO:0007669"/>
    <property type="project" value="UniProtKB-KW"/>
</dbReference>
<keyword evidence="3" id="KW-1133">Transmembrane helix</keyword>
<dbReference type="EMBL" id="MU853940">
    <property type="protein sequence ID" value="KAK3935121.1"/>
    <property type="molecule type" value="Genomic_DNA"/>
</dbReference>
<comment type="caution">
    <text evidence="7">The sequence shown here is derived from an EMBL/GenBank/DDBJ whole genome shotgun (WGS) entry which is preliminary data.</text>
</comment>
<evidence type="ECO:0000256" key="3">
    <source>
        <dbReference type="ARBA" id="ARBA00022989"/>
    </source>
</evidence>
<dbReference type="AlphaFoldDB" id="A0AAN6S0C4"/>
<evidence type="ECO:0000313" key="7">
    <source>
        <dbReference type="EMBL" id="KAK3935121.1"/>
    </source>
</evidence>
<keyword evidence="2" id="KW-0812">Transmembrane</keyword>
<proteinExistence type="predicted"/>
<feature type="binding site" evidence="5">
    <location>
        <position position="138"/>
    </location>
    <ligand>
        <name>Zn(2+)</name>
        <dbReference type="ChEBI" id="CHEBI:29105"/>
    </ligand>
</feature>
<protein>
    <submittedName>
        <fullName evidence="7">Uncharacterized protein</fullName>
    </submittedName>
</protein>
<evidence type="ECO:0000256" key="6">
    <source>
        <dbReference type="SAM" id="MobiDB-lite"/>
    </source>
</evidence>
<evidence type="ECO:0000256" key="4">
    <source>
        <dbReference type="ARBA" id="ARBA00023136"/>
    </source>
</evidence>
<accession>A0AAN6S0C4</accession>